<dbReference type="InterPro" id="IPR019665">
    <property type="entry name" value="OxRdtase/DH_put_Rossmann_dom"/>
</dbReference>
<dbReference type="SUPFAM" id="SSF51735">
    <property type="entry name" value="NAD(P)-binding Rossmann-fold domains"/>
    <property type="match status" value="1"/>
</dbReference>
<dbReference type="PANTHER" id="PTHR40459:SF1">
    <property type="entry name" value="CONSERVED HYPOTHETICAL ALANINE AND LEUCINE RICH PROTEIN"/>
    <property type="match status" value="1"/>
</dbReference>
<dbReference type="Pfam" id="PF10728">
    <property type="entry name" value="DUF2520"/>
    <property type="match status" value="1"/>
</dbReference>
<dbReference type="InterPro" id="IPR018931">
    <property type="entry name" value="DUF2520"/>
</dbReference>
<feature type="domain" description="Putative oxidoreductase/dehydrogenase Rossmann-like" evidence="1">
    <location>
        <begin position="3"/>
        <end position="122"/>
    </location>
</feature>
<proteinExistence type="predicted"/>
<name>A0A6J6FL64_9ZZZZ</name>
<dbReference type="InterPro" id="IPR036291">
    <property type="entry name" value="NAD(P)-bd_dom_sf"/>
</dbReference>
<evidence type="ECO:0000259" key="1">
    <source>
        <dbReference type="Pfam" id="PF10727"/>
    </source>
</evidence>
<accession>A0A6J6FL64</accession>
<evidence type="ECO:0000313" key="3">
    <source>
        <dbReference type="EMBL" id="CAB4585218.1"/>
    </source>
</evidence>
<feature type="domain" description="DUF2520" evidence="2">
    <location>
        <begin position="140"/>
        <end position="227"/>
    </location>
</feature>
<gene>
    <name evidence="3" type="ORF">UFOPK1767_00587</name>
</gene>
<protein>
    <submittedName>
        <fullName evidence="3">Unannotated protein</fullName>
    </submittedName>
</protein>
<dbReference type="EMBL" id="CAEZTZ010000064">
    <property type="protein sequence ID" value="CAB4585218.1"/>
    <property type="molecule type" value="Genomic_DNA"/>
</dbReference>
<evidence type="ECO:0000259" key="2">
    <source>
        <dbReference type="Pfam" id="PF10728"/>
    </source>
</evidence>
<dbReference type="Gene3D" id="3.40.50.720">
    <property type="entry name" value="NAD(P)-binding Rossmann-like Domain"/>
    <property type="match status" value="1"/>
</dbReference>
<sequence>MMTPGRLEVGLVGTAPELAIIGLALAGAGHFPWTITEPAPADRERVVSLLRGVSVQSPAEVVAATQLVIIGAGEGETVAEIVESLADSWRPGQIVVHTSAEFGIGVLEPATRKGAIPLAVHPVLTFTGTSLDLHRMKDAYFAVTAPSVALPIAQALVVEMGGEPFVIAEDDRPAYADAVATVAEFSRAIVDQSTFRLQEIGVEHPGAVLRALAHSAVEEALRASSDGAIDPIGRWLDDTTSDDDD</sequence>
<reference evidence="3" key="1">
    <citation type="submission" date="2020-05" db="EMBL/GenBank/DDBJ databases">
        <authorList>
            <person name="Chiriac C."/>
            <person name="Salcher M."/>
            <person name="Ghai R."/>
            <person name="Kavagutti S V."/>
        </authorList>
    </citation>
    <scope>NUCLEOTIDE SEQUENCE</scope>
</reference>
<organism evidence="3">
    <name type="scientific">freshwater metagenome</name>
    <dbReference type="NCBI Taxonomy" id="449393"/>
    <lineage>
        <taxon>unclassified sequences</taxon>
        <taxon>metagenomes</taxon>
        <taxon>ecological metagenomes</taxon>
    </lineage>
</organism>
<dbReference type="AlphaFoldDB" id="A0A6J6FL64"/>
<dbReference type="PANTHER" id="PTHR40459">
    <property type="entry name" value="CONSERVED HYPOTHETICAL ALANINE AND LEUCINE RICH PROTEIN"/>
    <property type="match status" value="1"/>
</dbReference>
<dbReference type="Pfam" id="PF10727">
    <property type="entry name" value="Rossmann-like"/>
    <property type="match status" value="1"/>
</dbReference>